<sequence length="66" mass="7227">MRRADGGAGRGPPRQGSHRLPPVASGRKRPRGATSARVRRSKSDDEEFILVPLHSPAQTKHWLCAC</sequence>
<evidence type="ECO:0000313" key="2">
    <source>
        <dbReference type="EMBL" id="KAJ1085033.1"/>
    </source>
</evidence>
<feature type="region of interest" description="Disordered" evidence="1">
    <location>
        <begin position="1"/>
        <end position="45"/>
    </location>
</feature>
<dbReference type="AlphaFoldDB" id="A0AAV7L8P7"/>
<gene>
    <name evidence="2" type="ORF">NDU88_005169</name>
</gene>
<evidence type="ECO:0000313" key="3">
    <source>
        <dbReference type="Proteomes" id="UP001066276"/>
    </source>
</evidence>
<dbReference type="Proteomes" id="UP001066276">
    <property type="component" value="Chromosome 12"/>
</dbReference>
<dbReference type="EMBL" id="JANPWB010000016">
    <property type="protein sequence ID" value="KAJ1085033.1"/>
    <property type="molecule type" value="Genomic_DNA"/>
</dbReference>
<feature type="compositionally biased region" description="Gly residues" evidence="1">
    <location>
        <begin position="1"/>
        <end position="10"/>
    </location>
</feature>
<evidence type="ECO:0000256" key="1">
    <source>
        <dbReference type="SAM" id="MobiDB-lite"/>
    </source>
</evidence>
<accession>A0AAV7L8P7</accession>
<proteinExistence type="predicted"/>
<organism evidence="2 3">
    <name type="scientific">Pleurodeles waltl</name>
    <name type="common">Iberian ribbed newt</name>
    <dbReference type="NCBI Taxonomy" id="8319"/>
    <lineage>
        <taxon>Eukaryota</taxon>
        <taxon>Metazoa</taxon>
        <taxon>Chordata</taxon>
        <taxon>Craniata</taxon>
        <taxon>Vertebrata</taxon>
        <taxon>Euteleostomi</taxon>
        <taxon>Amphibia</taxon>
        <taxon>Batrachia</taxon>
        <taxon>Caudata</taxon>
        <taxon>Salamandroidea</taxon>
        <taxon>Salamandridae</taxon>
        <taxon>Pleurodelinae</taxon>
        <taxon>Pleurodeles</taxon>
    </lineage>
</organism>
<name>A0AAV7L8P7_PLEWA</name>
<reference evidence="2" key="1">
    <citation type="journal article" date="2022" name="bioRxiv">
        <title>Sequencing and chromosome-scale assembly of the giantPleurodeles waltlgenome.</title>
        <authorList>
            <person name="Brown T."/>
            <person name="Elewa A."/>
            <person name="Iarovenko S."/>
            <person name="Subramanian E."/>
            <person name="Araus A.J."/>
            <person name="Petzold A."/>
            <person name="Susuki M."/>
            <person name="Suzuki K.-i.T."/>
            <person name="Hayashi T."/>
            <person name="Toyoda A."/>
            <person name="Oliveira C."/>
            <person name="Osipova E."/>
            <person name="Leigh N.D."/>
            <person name="Simon A."/>
            <person name="Yun M.H."/>
        </authorList>
    </citation>
    <scope>NUCLEOTIDE SEQUENCE</scope>
    <source>
        <strain evidence="2">20211129_DDA</strain>
        <tissue evidence="2">Liver</tissue>
    </source>
</reference>
<keyword evidence="3" id="KW-1185">Reference proteome</keyword>
<protein>
    <submittedName>
        <fullName evidence="2">Uncharacterized protein</fullName>
    </submittedName>
</protein>
<comment type="caution">
    <text evidence="2">The sequence shown here is derived from an EMBL/GenBank/DDBJ whole genome shotgun (WGS) entry which is preliminary data.</text>
</comment>